<feature type="chain" id="PRO_5002363018" description="Secreted protein" evidence="1">
    <location>
        <begin position="20"/>
        <end position="79"/>
    </location>
</feature>
<protein>
    <recommendedName>
        <fullName evidence="4">Secreted protein</fullName>
    </recommendedName>
</protein>
<accession>A0A0E0IJ13</accession>
<keyword evidence="1" id="KW-0732">Signal</keyword>
<evidence type="ECO:0008006" key="4">
    <source>
        <dbReference type="Google" id="ProtNLM"/>
    </source>
</evidence>
<dbReference type="HOGENOM" id="CLU_2610178_0_0_1"/>
<evidence type="ECO:0000313" key="3">
    <source>
        <dbReference type="Proteomes" id="UP000006591"/>
    </source>
</evidence>
<evidence type="ECO:0000313" key="2">
    <source>
        <dbReference type="EnsemblPlants" id="ONIVA09G08490.1"/>
    </source>
</evidence>
<reference evidence="2" key="1">
    <citation type="submission" date="2015-04" db="UniProtKB">
        <authorList>
            <consortium name="EnsemblPlants"/>
        </authorList>
    </citation>
    <scope>IDENTIFICATION</scope>
    <source>
        <strain evidence="2">SL10</strain>
    </source>
</reference>
<dbReference type="Gramene" id="ONIVA09G08490.1">
    <property type="protein sequence ID" value="ONIVA09G08490.1"/>
    <property type="gene ID" value="ONIVA09G08490"/>
</dbReference>
<organism evidence="2">
    <name type="scientific">Oryza nivara</name>
    <name type="common">Indian wild rice</name>
    <name type="synonym">Oryza sativa f. spontanea</name>
    <dbReference type="NCBI Taxonomy" id="4536"/>
    <lineage>
        <taxon>Eukaryota</taxon>
        <taxon>Viridiplantae</taxon>
        <taxon>Streptophyta</taxon>
        <taxon>Embryophyta</taxon>
        <taxon>Tracheophyta</taxon>
        <taxon>Spermatophyta</taxon>
        <taxon>Magnoliopsida</taxon>
        <taxon>Liliopsida</taxon>
        <taxon>Poales</taxon>
        <taxon>Poaceae</taxon>
        <taxon>BOP clade</taxon>
        <taxon>Oryzoideae</taxon>
        <taxon>Oryzeae</taxon>
        <taxon>Oryzinae</taxon>
        <taxon>Oryza</taxon>
    </lineage>
</organism>
<proteinExistence type="predicted"/>
<keyword evidence="3" id="KW-1185">Reference proteome</keyword>
<dbReference type="Proteomes" id="UP000006591">
    <property type="component" value="Chromosome 9"/>
</dbReference>
<reference evidence="2" key="2">
    <citation type="submission" date="2018-04" db="EMBL/GenBank/DDBJ databases">
        <title>OnivRS2 (Oryza nivara Reference Sequence Version 2).</title>
        <authorList>
            <person name="Zhang J."/>
            <person name="Kudrna D."/>
            <person name="Lee S."/>
            <person name="Talag J."/>
            <person name="Rajasekar S."/>
            <person name="Welchert J."/>
            <person name="Hsing Y.-I."/>
            <person name="Wing R.A."/>
        </authorList>
    </citation>
    <scope>NUCLEOTIDE SEQUENCE [LARGE SCALE GENOMIC DNA]</scope>
    <source>
        <strain evidence="2">SL10</strain>
    </source>
</reference>
<dbReference type="AlphaFoldDB" id="A0A0E0IJ13"/>
<dbReference type="EnsemblPlants" id="ONIVA09G08490.1">
    <property type="protein sequence ID" value="ONIVA09G08490.1"/>
    <property type="gene ID" value="ONIVA09G08490"/>
</dbReference>
<name>A0A0E0IJ13_ORYNI</name>
<feature type="signal peptide" evidence="1">
    <location>
        <begin position="1"/>
        <end position="19"/>
    </location>
</feature>
<sequence length="79" mass="8072">MGWIRASGCPAAAPPSAVAALLGVVAASITSSPRHRCREGRVDIPDTPQAPCHPRMHAVLSSSLLRSADVGGRESDEGG</sequence>
<evidence type="ECO:0000256" key="1">
    <source>
        <dbReference type="SAM" id="SignalP"/>
    </source>
</evidence>